<dbReference type="STRING" id="151549.A0A4C2AFD8"/>
<feature type="region of interest" description="Disordered" evidence="1">
    <location>
        <begin position="1"/>
        <end position="22"/>
    </location>
</feature>
<feature type="compositionally biased region" description="Low complexity" evidence="1">
    <location>
        <begin position="9"/>
        <end position="19"/>
    </location>
</feature>
<reference evidence="3 4" key="1">
    <citation type="journal article" date="2019" name="Commun. Biol.">
        <title>The bagworm genome reveals a unique fibroin gene that provides high tensile strength.</title>
        <authorList>
            <person name="Kono N."/>
            <person name="Nakamura H."/>
            <person name="Ohtoshi R."/>
            <person name="Tomita M."/>
            <person name="Numata K."/>
            <person name="Arakawa K."/>
        </authorList>
    </citation>
    <scope>NUCLEOTIDE SEQUENCE [LARGE SCALE GENOMIC DNA]</scope>
</reference>
<sequence>MAEARRPCRTAARTSTSSARRWRGRSLLQKQLDEKIKETTKGRAPKTHSRVHWMNLKKRVNPSILTLAVLGVNSAPDRAPVIYVNSDVWSPRSRYSNSSLDAYLGTFLAMDGTQNKGQAAARQVLAGHRVRGDAVLLAFATGSTAKLRECYERQWELTSCASASAEEVPATISVSRKPRLYDDSHGAKWDNSSLTRTHGPDALSKLALIAWIGGLTESIILSVNENNRLIVALMLMLWLSYYNICSIVLGERAGNHQRIDCLHSTPEGITSPLPDSREGIGYLGEGDRVDGRGGRRVGHRYPH</sequence>
<keyword evidence="4" id="KW-1185">Reference proteome</keyword>
<feature type="transmembrane region" description="Helical" evidence="2">
    <location>
        <begin position="206"/>
        <end position="223"/>
    </location>
</feature>
<feature type="region of interest" description="Disordered" evidence="1">
    <location>
        <begin position="284"/>
        <end position="303"/>
    </location>
</feature>
<keyword evidence="2" id="KW-0812">Transmembrane</keyword>
<evidence type="ECO:0000313" key="4">
    <source>
        <dbReference type="Proteomes" id="UP000299102"/>
    </source>
</evidence>
<organism evidence="3 4">
    <name type="scientific">Eumeta variegata</name>
    <name type="common">Bagworm moth</name>
    <name type="synonym">Eumeta japonica</name>
    <dbReference type="NCBI Taxonomy" id="151549"/>
    <lineage>
        <taxon>Eukaryota</taxon>
        <taxon>Metazoa</taxon>
        <taxon>Ecdysozoa</taxon>
        <taxon>Arthropoda</taxon>
        <taxon>Hexapoda</taxon>
        <taxon>Insecta</taxon>
        <taxon>Pterygota</taxon>
        <taxon>Neoptera</taxon>
        <taxon>Endopterygota</taxon>
        <taxon>Lepidoptera</taxon>
        <taxon>Glossata</taxon>
        <taxon>Ditrysia</taxon>
        <taxon>Tineoidea</taxon>
        <taxon>Psychidae</taxon>
        <taxon>Oiketicinae</taxon>
        <taxon>Eumeta</taxon>
    </lineage>
</organism>
<feature type="transmembrane region" description="Helical" evidence="2">
    <location>
        <begin position="229"/>
        <end position="249"/>
    </location>
</feature>
<name>A0A4C2AFD8_EUMVA</name>
<dbReference type="Proteomes" id="UP000299102">
    <property type="component" value="Unassembled WGS sequence"/>
</dbReference>
<dbReference type="AlphaFoldDB" id="A0A4C2AFD8"/>
<dbReference type="EMBL" id="BGZK01003050">
    <property type="protein sequence ID" value="GBP98023.1"/>
    <property type="molecule type" value="Genomic_DNA"/>
</dbReference>
<evidence type="ECO:0000313" key="3">
    <source>
        <dbReference type="EMBL" id="GBP98023.1"/>
    </source>
</evidence>
<keyword evidence="2" id="KW-0472">Membrane</keyword>
<dbReference type="OrthoDB" id="442352at2759"/>
<comment type="caution">
    <text evidence="3">The sequence shown here is derived from an EMBL/GenBank/DDBJ whole genome shotgun (WGS) entry which is preliminary data.</text>
</comment>
<feature type="compositionally biased region" description="Basic residues" evidence="1">
    <location>
        <begin position="294"/>
        <end position="303"/>
    </location>
</feature>
<protein>
    <submittedName>
        <fullName evidence="3">Uncharacterized protein</fullName>
    </submittedName>
</protein>
<keyword evidence="2" id="KW-1133">Transmembrane helix</keyword>
<accession>A0A4C2AFD8</accession>
<evidence type="ECO:0000256" key="2">
    <source>
        <dbReference type="SAM" id="Phobius"/>
    </source>
</evidence>
<evidence type="ECO:0000256" key="1">
    <source>
        <dbReference type="SAM" id="MobiDB-lite"/>
    </source>
</evidence>
<proteinExistence type="predicted"/>
<gene>
    <name evidence="3" type="ORF">EVAR_96434_1</name>
</gene>